<evidence type="ECO:0000256" key="1">
    <source>
        <dbReference type="SAM" id="Coils"/>
    </source>
</evidence>
<gene>
    <name evidence="3" type="ORF">SLS62_006166</name>
</gene>
<name>A0AAN9YS53_9PEZI</name>
<keyword evidence="1" id="KW-0175">Coiled coil</keyword>
<dbReference type="Proteomes" id="UP001320420">
    <property type="component" value="Unassembled WGS sequence"/>
</dbReference>
<dbReference type="EMBL" id="JAKJXP020000044">
    <property type="protein sequence ID" value="KAK7751865.1"/>
    <property type="molecule type" value="Genomic_DNA"/>
</dbReference>
<evidence type="ECO:0000256" key="2">
    <source>
        <dbReference type="SAM" id="MobiDB-lite"/>
    </source>
</evidence>
<comment type="caution">
    <text evidence="3">The sequence shown here is derived from an EMBL/GenBank/DDBJ whole genome shotgun (WGS) entry which is preliminary data.</text>
</comment>
<protein>
    <submittedName>
        <fullName evidence="3">Uncharacterized protein</fullName>
    </submittedName>
</protein>
<sequence length="434" mass="47814">MAMRRVRAVIRNQNHLYWLLPIVYGRWKTRGSGKGPDEIRLPVCDDRRRLASDSDAGPDITPTWTPNSDIDVTAQPAAVAWRDTDGQDQSLSQVNLDLHYNVRSCKAFFKVRAAVALKAHARARKTNIFLFIYPERIRAVALDESPCAAEAKTLGPDAIGLRFELTRASALVVPKDSLAPRNQASGSVLDSMRALAKQTTFVVYSSIPCRTLPRQRLISLCEAASRNELSSLAAHSNSSSLYAGVGGRVIEGDSFGDSAAPTVIEGQGKGHDPAALEVPAENPPSYDELPPRSHPEGPGPYKRRRVSSPEPVKSGLDRKYIEDICAHVIDNKLSDLRRDVTKQLQELEARVMEYVDESLLLQRKDMTEDISAKIEDEYYGVKLDLQSYVREEVEEAEGRKTGVFGQGHFNPSVPVQDAVRALVELVSEGTIGGI</sequence>
<accession>A0AAN9YS53</accession>
<proteinExistence type="predicted"/>
<dbReference type="AlphaFoldDB" id="A0AAN9YS53"/>
<evidence type="ECO:0000313" key="4">
    <source>
        <dbReference type="Proteomes" id="UP001320420"/>
    </source>
</evidence>
<feature type="region of interest" description="Disordered" evidence="2">
    <location>
        <begin position="258"/>
        <end position="313"/>
    </location>
</feature>
<reference evidence="3 4" key="1">
    <citation type="submission" date="2024-02" db="EMBL/GenBank/DDBJ databases">
        <title>De novo assembly and annotation of 12 fungi associated with fruit tree decline syndrome in Ontario, Canada.</title>
        <authorList>
            <person name="Sulman M."/>
            <person name="Ellouze W."/>
            <person name="Ilyukhin E."/>
        </authorList>
    </citation>
    <scope>NUCLEOTIDE SEQUENCE [LARGE SCALE GENOMIC DNA]</scope>
    <source>
        <strain evidence="3 4">M11/M66-122</strain>
    </source>
</reference>
<feature type="coiled-coil region" evidence="1">
    <location>
        <begin position="330"/>
        <end position="364"/>
    </location>
</feature>
<keyword evidence="4" id="KW-1185">Reference proteome</keyword>
<organism evidence="3 4">
    <name type="scientific">Diatrype stigma</name>
    <dbReference type="NCBI Taxonomy" id="117547"/>
    <lineage>
        <taxon>Eukaryota</taxon>
        <taxon>Fungi</taxon>
        <taxon>Dikarya</taxon>
        <taxon>Ascomycota</taxon>
        <taxon>Pezizomycotina</taxon>
        <taxon>Sordariomycetes</taxon>
        <taxon>Xylariomycetidae</taxon>
        <taxon>Xylariales</taxon>
        <taxon>Diatrypaceae</taxon>
        <taxon>Diatrype</taxon>
    </lineage>
</organism>
<evidence type="ECO:0000313" key="3">
    <source>
        <dbReference type="EMBL" id="KAK7751865.1"/>
    </source>
</evidence>